<organism evidence="5 6">
    <name type="scientific">Deinococcus enclensis</name>
    <dbReference type="NCBI Taxonomy" id="1049582"/>
    <lineage>
        <taxon>Bacteria</taxon>
        <taxon>Thermotogati</taxon>
        <taxon>Deinococcota</taxon>
        <taxon>Deinococci</taxon>
        <taxon>Deinococcales</taxon>
        <taxon>Deinococcaceae</taxon>
        <taxon>Deinococcus</taxon>
    </lineage>
</organism>
<evidence type="ECO:0000256" key="3">
    <source>
        <dbReference type="ARBA" id="ARBA00022801"/>
    </source>
</evidence>
<gene>
    <name evidence="5" type="ORF">QO006_000823</name>
</gene>
<feature type="domain" description="Peptidase M20 dimerisation" evidence="4">
    <location>
        <begin position="190"/>
        <end position="350"/>
    </location>
</feature>
<keyword evidence="1" id="KW-0645">Protease</keyword>
<accession>A0ABT9MA68</accession>
<dbReference type="Proteomes" id="UP001232163">
    <property type="component" value="Unassembled WGS sequence"/>
</dbReference>
<dbReference type="NCBIfam" id="NF006053">
    <property type="entry name" value="PRK08201.1"/>
    <property type="match status" value="1"/>
</dbReference>
<evidence type="ECO:0000313" key="5">
    <source>
        <dbReference type="EMBL" id="MDP9763406.1"/>
    </source>
</evidence>
<dbReference type="Gene3D" id="3.40.630.10">
    <property type="entry name" value="Zn peptidases"/>
    <property type="match status" value="1"/>
</dbReference>
<evidence type="ECO:0000256" key="2">
    <source>
        <dbReference type="ARBA" id="ARBA00022723"/>
    </source>
</evidence>
<name>A0ABT9MA68_9DEIO</name>
<dbReference type="NCBIfam" id="NF005914">
    <property type="entry name" value="PRK07907.1"/>
    <property type="match status" value="1"/>
</dbReference>
<evidence type="ECO:0000256" key="1">
    <source>
        <dbReference type="ARBA" id="ARBA00022670"/>
    </source>
</evidence>
<evidence type="ECO:0000313" key="6">
    <source>
        <dbReference type="Proteomes" id="UP001232163"/>
    </source>
</evidence>
<dbReference type="Pfam" id="PF01546">
    <property type="entry name" value="Peptidase_M20"/>
    <property type="match status" value="1"/>
</dbReference>
<keyword evidence="2" id="KW-0479">Metal-binding</keyword>
<keyword evidence="6" id="KW-1185">Reference proteome</keyword>
<dbReference type="InterPro" id="IPR011650">
    <property type="entry name" value="Peptidase_M20_dimer"/>
</dbReference>
<protein>
    <submittedName>
        <fullName evidence="5">Acetylornithine deacetylase/succinyl-diaminopimelate desuccinylase-like protein</fullName>
    </submittedName>
</protein>
<reference evidence="5 6" key="1">
    <citation type="submission" date="2023-07" db="EMBL/GenBank/DDBJ databases">
        <title>Genomic Encyclopedia of Type Strains, Phase IV (KMG-IV): sequencing the most valuable type-strain genomes for metagenomic binning, comparative biology and taxonomic classification.</title>
        <authorList>
            <person name="Goeker M."/>
        </authorList>
    </citation>
    <scope>NUCLEOTIDE SEQUENCE [LARGE SCALE GENOMIC DNA]</scope>
    <source>
        <strain evidence="5 6">NIO-1023</strain>
    </source>
</reference>
<comment type="caution">
    <text evidence="5">The sequence shown here is derived from an EMBL/GenBank/DDBJ whole genome shotgun (WGS) entry which is preliminary data.</text>
</comment>
<dbReference type="PANTHER" id="PTHR43270">
    <property type="entry name" value="BETA-ALA-HIS DIPEPTIDASE"/>
    <property type="match status" value="1"/>
</dbReference>
<dbReference type="PANTHER" id="PTHR43270:SF12">
    <property type="entry name" value="SUCCINYL-DIAMINOPIMELATE DESUCCINYLASE"/>
    <property type="match status" value="1"/>
</dbReference>
<dbReference type="InterPro" id="IPR051458">
    <property type="entry name" value="Cyt/Met_Dipeptidase"/>
</dbReference>
<dbReference type="SUPFAM" id="SSF53187">
    <property type="entry name" value="Zn-dependent exopeptidases"/>
    <property type="match status" value="1"/>
</dbReference>
<dbReference type="InterPro" id="IPR002933">
    <property type="entry name" value="Peptidase_M20"/>
</dbReference>
<dbReference type="RefSeq" id="WP_307464350.1">
    <property type="nucleotide sequence ID" value="NZ_JAURUR010000002.1"/>
</dbReference>
<dbReference type="Gene3D" id="3.30.70.360">
    <property type="match status" value="1"/>
</dbReference>
<dbReference type="EMBL" id="JAURUR010000002">
    <property type="protein sequence ID" value="MDP9763406.1"/>
    <property type="molecule type" value="Genomic_DNA"/>
</dbReference>
<keyword evidence="3" id="KW-0378">Hydrolase</keyword>
<dbReference type="CDD" id="cd05680">
    <property type="entry name" value="M20_dipept_like"/>
    <property type="match status" value="1"/>
</dbReference>
<evidence type="ECO:0000259" key="4">
    <source>
        <dbReference type="Pfam" id="PF07687"/>
    </source>
</evidence>
<sequence length="451" mass="48937">MTTDLSSRLNREEANQELFELLRIPSVSSDSTRKADMHAAADFLRAKLAAIGFTARVDATQGHPVVYAEHLQAPGQPTVLIYGHYDVQPEAPLEEWVTPPFEPTVRDGRIYARGSTDDKGQAYAHVKGVELLLQQGPLPVNVKFLLEGEEEVGSPNLEPYLRDHAQELACDVIVISDGSRFAADVPTVTYGLRGLSYVEIHVQGANRDLHSGSYGGAAPNPINALCEIIAKLKDEQGRVTIPGFYDGVEDLTPEEREMWAKLPHDDAEFATSIGVPALPGEAGYSTLERIWARPTLDVNGIWGGFQGEGSKTVIAAKAGAKVSMRLVPGQDPTRITRLIQEYVPQIAPQGVHAEVREHHGGQPVKFDLSSPYIKAADRALKRVFGREAAFARTGGSIPIVAAFSAILKAPVLLVDMGLNEDAPHSPNESFAISDYHNGILTSAYLLEELAQ</sequence>
<dbReference type="Pfam" id="PF07687">
    <property type="entry name" value="M20_dimer"/>
    <property type="match status" value="1"/>
</dbReference>
<dbReference type="NCBIfam" id="NF006579">
    <property type="entry name" value="PRK09104.1"/>
    <property type="match status" value="1"/>
</dbReference>
<proteinExistence type="predicted"/>